<dbReference type="InterPro" id="IPR011701">
    <property type="entry name" value="MFS"/>
</dbReference>
<feature type="compositionally biased region" description="Basic and acidic residues" evidence="5">
    <location>
        <begin position="82"/>
        <end position="92"/>
    </location>
</feature>
<comment type="subcellular location">
    <subcellularLocation>
        <location evidence="1">Membrane</location>
        <topology evidence="1">Multi-pass membrane protein</topology>
    </subcellularLocation>
</comment>
<feature type="transmembrane region" description="Helical" evidence="6">
    <location>
        <begin position="276"/>
        <end position="301"/>
    </location>
</feature>
<dbReference type="Proteomes" id="UP001305779">
    <property type="component" value="Unassembled WGS sequence"/>
</dbReference>
<proteinExistence type="predicted"/>
<feature type="transmembrane region" description="Helical" evidence="6">
    <location>
        <begin position="341"/>
        <end position="361"/>
    </location>
</feature>
<feature type="domain" description="Major facilitator superfamily (MFS) profile" evidence="7">
    <location>
        <begin position="185"/>
        <end position="642"/>
    </location>
</feature>
<feature type="transmembrane region" description="Helical" evidence="6">
    <location>
        <begin position="514"/>
        <end position="533"/>
    </location>
</feature>
<feature type="compositionally biased region" description="Basic and acidic residues" evidence="5">
    <location>
        <begin position="14"/>
        <end position="28"/>
    </location>
</feature>
<evidence type="ECO:0000313" key="9">
    <source>
        <dbReference type="Proteomes" id="UP001305779"/>
    </source>
</evidence>
<feature type="region of interest" description="Disordered" evidence="5">
    <location>
        <begin position="44"/>
        <end position="92"/>
    </location>
</feature>
<dbReference type="EMBL" id="JAXOVC010000003">
    <property type="protein sequence ID" value="KAK4503488.1"/>
    <property type="molecule type" value="Genomic_DNA"/>
</dbReference>
<protein>
    <recommendedName>
        <fullName evidence="7">Major facilitator superfamily (MFS) profile domain-containing protein</fullName>
    </recommendedName>
</protein>
<feature type="transmembrane region" description="Helical" evidence="6">
    <location>
        <begin position="313"/>
        <end position="335"/>
    </location>
</feature>
<evidence type="ECO:0000313" key="8">
    <source>
        <dbReference type="EMBL" id="KAK4503488.1"/>
    </source>
</evidence>
<feature type="transmembrane region" description="Helical" evidence="6">
    <location>
        <begin position="450"/>
        <end position="471"/>
    </location>
</feature>
<feature type="transmembrane region" description="Helical" evidence="6">
    <location>
        <begin position="221"/>
        <end position="238"/>
    </location>
</feature>
<feature type="transmembrane region" description="Helical" evidence="6">
    <location>
        <begin position="539"/>
        <end position="565"/>
    </location>
</feature>
<keyword evidence="2 6" id="KW-0812">Transmembrane</keyword>
<evidence type="ECO:0000256" key="5">
    <source>
        <dbReference type="SAM" id="MobiDB-lite"/>
    </source>
</evidence>
<feature type="region of interest" description="Disordered" evidence="5">
    <location>
        <begin position="1"/>
        <end position="29"/>
    </location>
</feature>
<comment type="caution">
    <text evidence="8">The sequence shown here is derived from an EMBL/GenBank/DDBJ whole genome shotgun (WGS) entry which is preliminary data.</text>
</comment>
<feature type="region of interest" description="Disordered" evidence="5">
    <location>
        <begin position="123"/>
        <end position="172"/>
    </location>
</feature>
<evidence type="ECO:0000259" key="7">
    <source>
        <dbReference type="PROSITE" id="PS50850"/>
    </source>
</evidence>
<evidence type="ECO:0000256" key="6">
    <source>
        <dbReference type="SAM" id="Phobius"/>
    </source>
</evidence>
<feature type="transmembrane region" description="Helical" evidence="6">
    <location>
        <begin position="250"/>
        <end position="270"/>
    </location>
</feature>
<dbReference type="SUPFAM" id="SSF103473">
    <property type="entry name" value="MFS general substrate transporter"/>
    <property type="match status" value="1"/>
</dbReference>
<dbReference type="PANTHER" id="PTHR42718">
    <property type="entry name" value="MAJOR FACILITATOR SUPERFAMILY MULTIDRUG TRANSPORTER MFSC"/>
    <property type="match status" value="1"/>
</dbReference>
<feature type="transmembrane region" description="Helical" evidence="6">
    <location>
        <begin position="381"/>
        <end position="399"/>
    </location>
</feature>
<dbReference type="PROSITE" id="PS50850">
    <property type="entry name" value="MFS"/>
    <property type="match status" value="1"/>
</dbReference>
<feature type="transmembrane region" description="Helical" evidence="6">
    <location>
        <begin position="483"/>
        <end position="502"/>
    </location>
</feature>
<dbReference type="InterPro" id="IPR020846">
    <property type="entry name" value="MFS_dom"/>
</dbReference>
<dbReference type="InterPro" id="IPR036259">
    <property type="entry name" value="MFS_trans_sf"/>
</dbReference>
<dbReference type="PANTHER" id="PTHR42718:SF41">
    <property type="entry name" value="MFS TRANSPORTER OF UNKOWN SPECIFICITY (AFU_ORTHOLOGUE AFUA_5G09940)-RELATED"/>
    <property type="match status" value="1"/>
</dbReference>
<reference evidence="8 9" key="1">
    <citation type="journal article" date="2023" name="G3 (Bethesda)">
        <title>A chromosome-level genome assembly of Zasmidium syzygii isolated from banana leaves.</title>
        <authorList>
            <person name="van Westerhoven A.C."/>
            <person name="Mehrabi R."/>
            <person name="Talebi R."/>
            <person name="Steentjes M.B.F."/>
            <person name="Corcolon B."/>
            <person name="Chong P.A."/>
            <person name="Kema G.H.J."/>
            <person name="Seidl M.F."/>
        </authorList>
    </citation>
    <scope>NUCLEOTIDE SEQUENCE [LARGE SCALE GENOMIC DNA]</scope>
    <source>
        <strain evidence="8 9">P124</strain>
    </source>
</reference>
<feature type="transmembrane region" description="Helical" evidence="6">
    <location>
        <begin position="411"/>
        <end position="429"/>
    </location>
</feature>
<feature type="compositionally biased region" description="Polar residues" evidence="5">
    <location>
        <begin position="1"/>
        <end position="11"/>
    </location>
</feature>
<feature type="transmembrane region" description="Helical" evidence="6">
    <location>
        <begin position="183"/>
        <end position="201"/>
    </location>
</feature>
<sequence>MGSSSKTSTMLQPPEEHDTEKSARHHSMDIGSFGIDYIRGRSLSRRPSQASTIETDFNTVASGVATPDPLFGKPAASRAHSRSGESDDEVRSLELNKTTTSGAHMGDAFENLARAISNTSTADNGMYELRPSISHRNRRLTPAPTDGRRPSHQPSRLEEEGTPSGPRKAQGVPPELRNLTAEIIFVMVCSAGQLLFAFFLGNITVNQQAFKVALGLQQAELPWLVGAFLTALGLSVILSGSLTDLLPPKILVVGAFLWLTIWNVIGVFSLTRSIAILFFIMRAMQGLAVGILVSGSMSILGRVYNPGQRKTRVFSAMAAASPFGFWLGALQGGAFSHALEWIFGSNAIICALCATAAYFTIPSLRPVADMAGADAPSIRSFDWKGAVAAVVGCICLLFGLTQGTVAHWSPYTYALIIVGVLVMVLFFWIETRVPRPLIPARLWKTPGFGALMLAYFLGFGSFVGAFQFYAVQFWLNQQHKSPIIVALYLLPNAICGVLATWIVSRLMHRVPGHYIFLASQVAFALGPAFFLPQKPSTSYFALSMLGIGLATFGPDLSFAAASIYITSNVARSYQGSAGSLLVTIQNLSSAIMTSLADSIAAEVDSNAEGEVGLQGLRAAWWLALAASVVGAFITAIWVRIPKEEEKDHVA</sequence>
<evidence type="ECO:0000256" key="1">
    <source>
        <dbReference type="ARBA" id="ARBA00004141"/>
    </source>
</evidence>
<name>A0ABR0EQW7_ZASCE</name>
<dbReference type="Pfam" id="PF07690">
    <property type="entry name" value="MFS_1"/>
    <property type="match status" value="1"/>
</dbReference>
<keyword evidence="4 6" id="KW-0472">Membrane</keyword>
<organism evidence="8 9">
    <name type="scientific">Zasmidium cellare</name>
    <name type="common">Wine cellar mold</name>
    <name type="synonym">Racodium cellare</name>
    <dbReference type="NCBI Taxonomy" id="395010"/>
    <lineage>
        <taxon>Eukaryota</taxon>
        <taxon>Fungi</taxon>
        <taxon>Dikarya</taxon>
        <taxon>Ascomycota</taxon>
        <taxon>Pezizomycotina</taxon>
        <taxon>Dothideomycetes</taxon>
        <taxon>Dothideomycetidae</taxon>
        <taxon>Mycosphaerellales</taxon>
        <taxon>Mycosphaerellaceae</taxon>
        <taxon>Zasmidium</taxon>
    </lineage>
</organism>
<evidence type="ECO:0000256" key="4">
    <source>
        <dbReference type="ARBA" id="ARBA00023136"/>
    </source>
</evidence>
<feature type="compositionally biased region" description="Polar residues" evidence="5">
    <location>
        <begin position="45"/>
        <end position="61"/>
    </location>
</feature>
<keyword evidence="3 6" id="KW-1133">Transmembrane helix</keyword>
<evidence type="ECO:0000256" key="2">
    <source>
        <dbReference type="ARBA" id="ARBA00022692"/>
    </source>
</evidence>
<dbReference type="Gene3D" id="1.20.1250.20">
    <property type="entry name" value="MFS general substrate transporter like domains"/>
    <property type="match status" value="2"/>
</dbReference>
<gene>
    <name evidence="8" type="ORF">PRZ48_004403</name>
</gene>
<evidence type="ECO:0000256" key="3">
    <source>
        <dbReference type="ARBA" id="ARBA00022989"/>
    </source>
</evidence>
<accession>A0ABR0EQW7</accession>
<feature type="transmembrane region" description="Helical" evidence="6">
    <location>
        <begin position="619"/>
        <end position="638"/>
    </location>
</feature>
<keyword evidence="9" id="KW-1185">Reference proteome</keyword>